<dbReference type="InterPro" id="IPR012223">
    <property type="entry name" value="TEII"/>
</dbReference>
<dbReference type="Proteomes" id="UP001466933">
    <property type="component" value="Unassembled WGS sequence"/>
</dbReference>
<accession>A0ABU9WHF5</accession>
<dbReference type="InterPro" id="IPR001031">
    <property type="entry name" value="Thioesterase"/>
</dbReference>
<keyword evidence="4" id="KW-1185">Reference proteome</keyword>
<comment type="similarity">
    <text evidence="1">Belongs to the thioesterase family.</text>
</comment>
<dbReference type="Pfam" id="PF00975">
    <property type="entry name" value="Thioesterase"/>
    <property type="match status" value="1"/>
</dbReference>
<dbReference type="Gene3D" id="3.40.50.1820">
    <property type="entry name" value="alpha/beta hydrolase"/>
    <property type="match status" value="1"/>
</dbReference>
<evidence type="ECO:0000256" key="1">
    <source>
        <dbReference type="ARBA" id="ARBA00007169"/>
    </source>
</evidence>
<organism evidence="3 4">
    <name type="scientific">Burkholderia theae</name>
    <dbReference type="NCBI Taxonomy" id="3143496"/>
    <lineage>
        <taxon>Bacteria</taxon>
        <taxon>Pseudomonadati</taxon>
        <taxon>Pseudomonadota</taxon>
        <taxon>Betaproteobacteria</taxon>
        <taxon>Burkholderiales</taxon>
        <taxon>Burkholderiaceae</taxon>
        <taxon>Burkholderia</taxon>
    </lineage>
</organism>
<dbReference type="InterPro" id="IPR029058">
    <property type="entry name" value="AB_hydrolase_fold"/>
</dbReference>
<name>A0ABU9WHF5_9BURK</name>
<evidence type="ECO:0000313" key="3">
    <source>
        <dbReference type="EMBL" id="MEN2470597.1"/>
    </source>
</evidence>
<dbReference type="EMBL" id="JBCPYA010000003">
    <property type="protein sequence ID" value="MEN2470597.1"/>
    <property type="molecule type" value="Genomic_DNA"/>
</dbReference>
<dbReference type="SUPFAM" id="SSF53474">
    <property type="entry name" value="alpha/beta-Hydrolases"/>
    <property type="match status" value="1"/>
</dbReference>
<gene>
    <name evidence="3" type="ORF">VOI36_11910</name>
</gene>
<evidence type="ECO:0000259" key="2">
    <source>
        <dbReference type="Pfam" id="PF00975"/>
    </source>
</evidence>
<dbReference type="PANTHER" id="PTHR11487">
    <property type="entry name" value="THIOESTERASE"/>
    <property type="match status" value="1"/>
</dbReference>
<comment type="caution">
    <text evidence="3">The sequence shown here is derived from an EMBL/GenBank/DDBJ whole genome shotgun (WGS) entry which is preliminary data.</text>
</comment>
<sequence length="232" mass="25241">MTRRLFCFPHAGGQASSFAGWTGLAPDGLEIVPLEYRGRGVRYGESAYANYDQAVQELAHAISADQAGGMPYGLFGHSMGALLAFDVASVLARRGEAAPRCVFVSGRNPPHRASDAEQGELDDGRLMHLLTEVGGVPDALVSNGRFLKHYLGRFRDDLVMLRSRSTIESGVRLDCRIVVMHGEDDTAVATAWLPEWARYSRAGHDVLAFPGGHFFLHEHPDRVLPAVAEALT</sequence>
<keyword evidence="3" id="KW-0378">Hydrolase</keyword>
<dbReference type="GO" id="GO:0016787">
    <property type="term" value="F:hydrolase activity"/>
    <property type="evidence" value="ECO:0007669"/>
    <property type="project" value="UniProtKB-KW"/>
</dbReference>
<proteinExistence type="inferred from homology"/>
<dbReference type="RefSeq" id="WP_343492050.1">
    <property type="nucleotide sequence ID" value="NZ_JBCPYA010000003.1"/>
</dbReference>
<protein>
    <submittedName>
        <fullName evidence="3">Alpha/beta fold hydrolase</fullName>
    </submittedName>
</protein>
<evidence type="ECO:0000313" key="4">
    <source>
        <dbReference type="Proteomes" id="UP001466933"/>
    </source>
</evidence>
<reference evidence="3 4" key="1">
    <citation type="submission" date="2024-05" db="EMBL/GenBank/DDBJ databases">
        <title>Burkholderia sp. Nov. a novel bacteria isolated from rhizosphere soil of Camellia sinensis.</title>
        <authorList>
            <person name="Dong Y."/>
        </authorList>
    </citation>
    <scope>NUCLEOTIDE SEQUENCE [LARGE SCALE GENOMIC DNA]</scope>
    <source>
        <strain evidence="3 4">GS2Y</strain>
    </source>
</reference>
<dbReference type="PANTHER" id="PTHR11487:SF0">
    <property type="entry name" value="S-ACYL FATTY ACID SYNTHASE THIOESTERASE, MEDIUM CHAIN"/>
    <property type="match status" value="1"/>
</dbReference>
<feature type="domain" description="Thioesterase" evidence="2">
    <location>
        <begin position="3"/>
        <end position="226"/>
    </location>
</feature>